<proteinExistence type="predicted"/>
<name>A0A0Q4AYT4_9BACT</name>
<keyword evidence="3" id="KW-1185">Reference proteome</keyword>
<dbReference type="AlphaFoldDB" id="A0A0Q4AYT4"/>
<evidence type="ECO:0000313" key="3">
    <source>
        <dbReference type="Proteomes" id="UP000054172"/>
    </source>
</evidence>
<sequence>MAGGMPRQATLHPDAGQQETTGRKRAKFWVRAGEGKRKTQIARCGWRHPAYVPRGTFRETGGKLAEIQLSAGYTGKDDCAVVVMTAAMWGKDHAGNS</sequence>
<gene>
    <name evidence="2" type="ORF">AL399_02960</name>
</gene>
<organism evidence="2 3">
    <name type="scientific">Candidatus [Bacteroides] periocalifornicus</name>
    <dbReference type="NCBI Taxonomy" id="1702214"/>
    <lineage>
        <taxon>Bacteria</taxon>
        <taxon>Pseudomonadati</taxon>
        <taxon>Bacteroidota</taxon>
    </lineage>
</organism>
<accession>A0A0Q4AYT4</accession>
<protein>
    <submittedName>
        <fullName evidence="2">Uncharacterized protein</fullName>
    </submittedName>
</protein>
<reference evidence="2" key="1">
    <citation type="submission" date="2015-08" db="EMBL/GenBank/DDBJ databases">
        <title>Candidatus Bacteriodes Periocalifornicus.</title>
        <authorList>
            <person name="McLean J.S."/>
            <person name="Kelley S."/>
        </authorList>
    </citation>
    <scope>NUCLEOTIDE SEQUENCE [LARGE SCALE GENOMIC DNA]</scope>
    <source>
        <strain evidence="2">12B</strain>
    </source>
</reference>
<comment type="caution">
    <text evidence="2">The sequence shown here is derived from an EMBL/GenBank/DDBJ whole genome shotgun (WGS) entry which is preliminary data.</text>
</comment>
<evidence type="ECO:0000256" key="1">
    <source>
        <dbReference type="SAM" id="MobiDB-lite"/>
    </source>
</evidence>
<evidence type="ECO:0000313" key="2">
    <source>
        <dbReference type="EMBL" id="KQM09235.1"/>
    </source>
</evidence>
<dbReference type="Proteomes" id="UP000054172">
    <property type="component" value="Unassembled WGS sequence"/>
</dbReference>
<dbReference type="EMBL" id="LIIK01000009">
    <property type="protein sequence ID" value="KQM09235.1"/>
    <property type="molecule type" value="Genomic_DNA"/>
</dbReference>
<dbReference type="PATRIC" id="fig|1702214.3.peg.958"/>
<feature type="region of interest" description="Disordered" evidence="1">
    <location>
        <begin position="1"/>
        <end position="26"/>
    </location>
</feature>